<dbReference type="RefSeq" id="WP_379782796.1">
    <property type="nucleotide sequence ID" value="NZ_JBHSMU010000009.1"/>
</dbReference>
<comment type="similarity">
    <text evidence="1">Belongs to the 'phage' integrase family.</text>
</comment>
<dbReference type="InterPro" id="IPR011010">
    <property type="entry name" value="DNA_brk_join_enz"/>
</dbReference>
<dbReference type="SUPFAM" id="SSF56349">
    <property type="entry name" value="DNA breaking-rejoining enzymes"/>
    <property type="match status" value="1"/>
</dbReference>
<evidence type="ECO:0000256" key="4">
    <source>
        <dbReference type="ARBA" id="ARBA00023172"/>
    </source>
</evidence>
<evidence type="ECO:0000259" key="6">
    <source>
        <dbReference type="PROSITE" id="PS51898"/>
    </source>
</evidence>
<feature type="domain" description="Tyr recombinase" evidence="6">
    <location>
        <begin position="224"/>
        <end position="395"/>
    </location>
</feature>
<dbReference type="Gene3D" id="1.10.150.130">
    <property type="match status" value="1"/>
</dbReference>
<keyword evidence="2" id="KW-0229">DNA integration</keyword>
<dbReference type="InterPro" id="IPR038488">
    <property type="entry name" value="Integrase_DNA-bd_sf"/>
</dbReference>
<accession>A0ABW0L6J2</accession>
<keyword evidence="3" id="KW-0238">DNA-binding</keyword>
<organism evidence="7 8">
    <name type="scientific">Massilia niabensis</name>
    <dbReference type="NCBI Taxonomy" id="544910"/>
    <lineage>
        <taxon>Bacteria</taxon>
        <taxon>Pseudomonadati</taxon>
        <taxon>Pseudomonadota</taxon>
        <taxon>Betaproteobacteria</taxon>
        <taxon>Burkholderiales</taxon>
        <taxon>Oxalobacteraceae</taxon>
        <taxon>Telluria group</taxon>
        <taxon>Massilia</taxon>
    </lineage>
</organism>
<dbReference type="InterPro" id="IPR050808">
    <property type="entry name" value="Phage_Integrase"/>
</dbReference>
<evidence type="ECO:0000256" key="2">
    <source>
        <dbReference type="ARBA" id="ARBA00022908"/>
    </source>
</evidence>
<evidence type="ECO:0000313" key="8">
    <source>
        <dbReference type="Proteomes" id="UP001596050"/>
    </source>
</evidence>
<protein>
    <submittedName>
        <fullName evidence="7">Tyrosine-type recombinase/integrase</fullName>
    </submittedName>
</protein>
<dbReference type="EMBL" id="JBHSMU010000009">
    <property type="protein sequence ID" value="MFC5460186.1"/>
    <property type="molecule type" value="Genomic_DNA"/>
</dbReference>
<dbReference type="InterPro" id="IPR010998">
    <property type="entry name" value="Integrase_recombinase_N"/>
</dbReference>
<proteinExistence type="inferred from homology"/>
<comment type="caution">
    <text evidence="7">The sequence shown here is derived from an EMBL/GenBank/DDBJ whole genome shotgun (WGS) entry which is preliminary data.</text>
</comment>
<dbReference type="Gene3D" id="3.30.160.390">
    <property type="entry name" value="Integrase, DNA-binding domain"/>
    <property type="match status" value="1"/>
</dbReference>
<reference evidence="8" key="1">
    <citation type="journal article" date="2019" name="Int. J. Syst. Evol. Microbiol.">
        <title>The Global Catalogue of Microorganisms (GCM) 10K type strain sequencing project: providing services to taxonomists for standard genome sequencing and annotation.</title>
        <authorList>
            <consortium name="The Broad Institute Genomics Platform"/>
            <consortium name="The Broad Institute Genome Sequencing Center for Infectious Disease"/>
            <person name="Wu L."/>
            <person name="Ma J."/>
        </authorList>
    </citation>
    <scope>NUCLEOTIDE SEQUENCE [LARGE SCALE GENOMIC DNA]</scope>
    <source>
        <strain evidence="8">KACC 12649</strain>
    </source>
</reference>
<name>A0ABW0L6J2_9BURK</name>
<sequence length="422" mass="46287">MTTARINFTVAALKAIPPALPGKRVTYHDVREPGLQLRVGPTGKKQFSVFKRTKNGGPERVTIGAFPDVTIEQARAKALQVRNAIAQGLNPADSLREKRSELTLGEAFEWYMEHHATPQGLKTADAMRGNFERYLGALPAGPRKPKGRERTKSAGSVNWQHKKLSAIRAADVLHLRTALAKQSGKAAANHAVKLLRTVFAQLGKAKLYTGENPAAGLGTLKIPTRDRFLQKDELPRLFEALRATTNVQMRDYVLLSILTGARKSNVMAMRWADIDFDRREWRIPDTKNGDPLIVQLPEVAMTVLGDRHDNGSPWVFPGNGKSGHLESPKKGVQSLLEKAGISGLRIHDLRRTLGSWQAITGASLAIIGKSLGHKSVDATLIYARLSADPVRDSVERATKAIMAAATSVHNQEEEMSNGSLRY</sequence>
<dbReference type="Proteomes" id="UP001596050">
    <property type="component" value="Unassembled WGS sequence"/>
</dbReference>
<dbReference type="InterPro" id="IPR025166">
    <property type="entry name" value="Integrase_DNA_bind_dom"/>
</dbReference>
<evidence type="ECO:0000256" key="5">
    <source>
        <dbReference type="SAM" id="MobiDB-lite"/>
    </source>
</evidence>
<dbReference type="InterPro" id="IPR013762">
    <property type="entry name" value="Integrase-like_cat_sf"/>
</dbReference>
<dbReference type="PANTHER" id="PTHR30629:SF2">
    <property type="entry name" value="PROPHAGE INTEGRASE INTS-RELATED"/>
    <property type="match status" value="1"/>
</dbReference>
<dbReference type="PANTHER" id="PTHR30629">
    <property type="entry name" value="PROPHAGE INTEGRASE"/>
    <property type="match status" value="1"/>
</dbReference>
<keyword evidence="4" id="KW-0233">DNA recombination</keyword>
<evidence type="ECO:0000256" key="1">
    <source>
        <dbReference type="ARBA" id="ARBA00008857"/>
    </source>
</evidence>
<gene>
    <name evidence="7" type="ORF">ACFPN5_10250</name>
</gene>
<dbReference type="InterPro" id="IPR002104">
    <property type="entry name" value="Integrase_catalytic"/>
</dbReference>
<evidence type="ECO:0000313" key="7">
    <source>
        <dbReference type="EMBL" id="MFC5460186.1"/>
    </source>
</evidence>
<feature type="region of interest" description="Disordered" evidence="5">
    <location>
        <begin position="136"/>
        <end position="157"/>
    </location>
</feature>
<dbReference type="Gene3D" id="1.10.443.10">
    <property type="entry name" value="Intergrase catalytic core"/>
    <property type="match status" value="1"/>
</dbReference>
<dbReference type="CDD" id="cd00796">
    <property type="entry name" value="INT_Rci_Hp1_C"/>
    <property type="match status" value="1"/>
</dbReference>
<dbReference type="PROSITE" id="PS51898">
    <property type="entry name" value="TYR_RECOMBINASE"/>
    <property type="match status" value="1"/>
</dbReference>
<dbReference type="Pfam" id="PF00589">
    <property type="entry name" value="Phage_integrase"/>
    <property type="match status" value="1"/>
</dbReference>
<evidence type="ECO:0000256" key="3">
    <source>
        <dbReference type="ARBA" id="ARBA00023125"/>
    </source>
</evidence>
<keyword evidence="8" id="KW-1185">Reference proteome</keyword>
<dbReference type="Pfam" id="PF13356">
    <property type="entry name" value="Arm-DNA-bind_3"/>
    <property type="match status" value="1"/>
</dbReference>